<proteinExistence type="predicted"/>
<name>A0A0E9XTN0_ANGAN</name>
<protein>
    <submittedName>
        <fullName evidence="1">Uncharacterized protein</fullName>
    </submittedName>
</protein>
<reference evidence="1" key="1">
    <citation type="submission" date="2014-11" db="EMBL/GenBank/DDBJ databases">
        <authorList>
            <person name="Amaro Gonzalez C."/>
        </authorList>
    </citation>
    <scope>NUCLEOTIDE SEQUENCE</scope>
</reference>
<organism evidence="1">
    <name type="scientific">Anguilla anguilla</name>
    <name type="common">European freshwater eel</name>
    <name type="synonym">Muraena anguilla</name>
    <dbReference type="NCBI Taxonomy" id="7936"/>
    <lineage>
        <taxon>Eukaryota</taxon>
        <taxon>Metazoa</taxon>
        <taxon>Chordata</taxon>
        <taxon>Craniata</taxon>
        <taxon>Vertebrata</taxon>
        <taxon>Euteleostomi</taxon>
        <taxon>Actinopterygii</taxon>
        <taxon>Neopterygii</taxon>
        <taxon>Teleostei</taxon>
        <taxon>Anguilliformes</taxon>
        <taxon>Anguillidae</taxon>
        <taxon>Anguilla</taxon>
    </lineage>
</organism>
<evidence type="ECO:0000313" key="1">
    <source>
        <dbReference type="EMBL" id="JAI06098.1"/>
    </source>
</evidence>
<accession>A0A0E9XTN0</accession>
<reference evidence="1" key="2">
    <citation type="journal article" date="2015" name="Fish Shellfish Immunol.">
        <title>Early steps in the European eel (Anguilla anguilla)-Vibrio vulnificus interaction in the gills: Role of the RtxA13 toxin.</title>
        <authorList>
            <person name="Callol A."/>
            <person name="Pajuelo D."/>
            <person name="Ebbesson L."/>
            <person name="Teles M."/>
            <person name="MacKenzie S."/>
            <person name="Amaro C."/>
        </authorList>
    </citation>
    <scope>NUCLEOTIDE SEQUENCE</scope>
</reference>
<dbReference type="AlphaFoldDB" id="A0A0E9XTN0"/>
<dbReference type="EMBL" id="GBXM01002480">
    <property type="protein sequence ID" value="JAI06098.1"/>
    <property type="molecule type" value="Transcribed_RNA"/>
</dbReference>
<sequence length="27" mass="3032">MLIRESIPVKGLIYVLGVGRVFMLNVN</sequence>